<name>A0ABU2SDL3_9ACTN</name>
<evidence type="ECO:0000313" key="1">
    <source>
        <dbReference type="EMBL" id="MDT0447069.1"/>
    </source>
</evidence>
<proteinExistence type="predicted"/>
<protein>
    <submittedName>
        <fullName evidence="1">MazG-like family protein</fullName>
    </submittedName>
</protein>
<keyword evidence="2" id="KW-1185">Reference proteome</keyword>
<dbReference type="InterPro" id="IPR044548">
    <property type="entry name" value="AF0060_NTP-PPase_MazG-like"/>
</dbReference>
<comment type="caution">
    <text evidence="1">The sequence shown here is derived from an EMBL/GenBank/DDBJ whole genome shotgun (WGS) entry which is preliminary data.</text>
</comment>
<reference evidence="2" key="1">
    <citation type="submission" date="2023-07" db="EMBL/GenBank/DDBJ databases">
        <title>30 novel species of actinomycetes from the DSMZ collection.</title>
        <authorList>
            <person name="Nouioui I."/>
        </authorList>
    </citation>
    <scope>NUCLEOTIDE SEQUENCE [LARGE SCALE GENOMIC DNA]</scope>
    <source>
        <strain evidence="2">DSM 41886</strain>
    </source>
</reference>
<dbReference type="CDD" id="cd11533">
    <property type="entry name" value="NTP-PPase_Af0060_like"/>
    <property type="match status" value="1"/>
</dbReference>
<accession>A0ABU2SDL3</accession>
<sequence length="119" mass="12858">MASGTDNATAGDTVHETWTAVERIAAWLEEHSTLPVEQRRLLQLLKITEEAGEVAEAVIGATGQNPRKGRSHTWQDVEAEVCDVIVTAMVALARLTPDAREVFAAHLARVVERNAAFGG</sequence>
<dbReference type="Gene3D" id="1.10.287.1080">
    <property type="entry name" value="MazG-like"/>
    <property type="match status" value="1"/>
</dbReference>
<gene>
    <name evidence="1" type="ORF">RM779_31420</name>
</gene>
<evidence type="ECO:0000313" key="2">
    <source>
        <dbReference type="Proteomes" id="UP001183615"/>
    </source>
</evidence>
<organism evidence="1 2">
    <name type="scientific">Streptomyces johnsoniae</name>
    <dbReference type="NCBI Taxonomy" id="3075532"/>
    <lineage>
        <taxon>Bacteria</taxon>
        <taxon>Bacillati</taxon>
        <taxon>Actinomycetota</taxon>
        <taxon>Actinomycetes</taxon>
        <taxon>Kitasatosporales</taxon>
        <taxon>Streptomycetaceae</taxon>
        <taxon>Streptomyces</taxon>
    </lineage>
</organism>
<dbReference type="RefSeq" id="WP_077063375.1">
    <property type="nucleotide sequence ID" value="NZ_JAVREV010000025.1"/>
</dbReference>
<dbReference type="Proteomes" id="UP001183615">
    <property type="component" value="Unassembled WGS sequence"/>
</dbReference>
<dbReference type="EMBL" id="JAVREV010000025">
    <property type="protein sequence ID" value="MDT0447069.1"/>
    <property type="molecule type" value="Genomic_DNA"/>
</dbReference>
<dbReference type="SUPFAM" id="SSF101386">
    <property type="entry name" value="all-alpha NTP pyrophosphatases"/>
    <property type="match status" value="1"/>
</dbReference>